<dbReference type="Proteomes" id="UP000887565">
    <property type="component" value="Unplaced"/>
</dbReference>
<dbReference type="WBParaSite" id="nRc.2.0.1.t28220-RA">
    <property type="protein sequence ID" value="nRc.2.0.1.t28220-RA"/>
    <property type="gene ID" value="nRc.2.0.1.g28220"/>
</dbReference>
<reference evidence="2" key="1">
    <citation type="submission" date="2022-11" db="UniProtKB">
        <authorList>
            <consortium name="WormBaseParasite"/>
        </authorList>
    </citation>
    <scope>IDENTIFICATION</scope>
</reference>
<sequence>MYSSLMLSNLNEAIKLYNPKPPSQFPADEHLEDYNDYFRIDKSLLPSMKEFSAVVAKQKTTLSIIRQTQDFSTTNPISARANKKIVSLLDDCNMFLIPARSAIKNSNFYVFKKLENGPSQHTFLNKSTKFTQSGMISTIFVVYKCKNSRTFERLKTFEQTSTTFENSQAGE</sequence>
<protein>
    <submittedName>
        <fullName evidence="2">Uncharacterized protein</fullName>
    </submittedName>
</protein>
<keyword evidence="1" id="KW-1185">Reference proteome</keyword>
<evidence type="ECO:0000313" key="1">
    <source>
        <dbReference type="Proteomes" id="UP000887565"/>
    </source>
</evidence>
<proteinExistence type="predicted"/>
<dbReference type="AlphaFoldDB" id="A0A915JPT0"/>
<organism evidence="1 2">
    <name type="scientific">Romanomermis culicivorax</name>
    <name type="common">Nematode worm</name>
    <dbReference type="NCBI Taxonomy" id="13658"/>
    <lineage>
        <taxon>Eukaryota</taxon>
        <taxon>Metazoa</taxon>
        <taxon>Ecdysozoa</taxon>
        <taxon>Nematoda</taxon>
        <taxon>Enoplea</taxon>
        <taxon>Dorylaimia</taxon>
        <taxon>Mermithida</taxon>
        <taxon>Mermithoidea</taxon>
        <taxon>Mermithidae</taxon>
        <taxon>Romanomermis</taxon>
    </lineage>
</organism>
<accession>A0A915JPT0</accession>
<evidence type="ECO:0000313" key="2">
    <source>
        <dbReference type="WBParaSite" id="nRc.2.0.1.t28220-RA"/>
    </source>
</evidence>
<name>A0A915JPT0_ROMCU</name>